<protein>
    <recommendedName>
        <fullName evidence="5">Rieske domain-containing protein</fullName>
    </recommendedName>
</protein>
<evidence type="ECO:0000259" key="5">
    <source>
        <dbReference type="PROSITE" id="PS51296"/>
    </source>
</evidence>
<name>A0A0J7ZJU6_STRVR</name>
<evidence type="ECO:0000256" key="4">
    <source>
        <dbReference type="ARBA" id="ARBA00023014"/>
    </source>
</evidence>
<dbReference type="Gene3D" id="2.102.10.10">
    <property type="entry name" value="Rieske [2Fe-2S] iron-sulphur domain"/>
    <property type="match status" value="1"/>
</dbReference>
<dbReference type="SUPFAM" id="SSF50022">
    <property type="entry name" value="ISP domain"/>
    <property type="match status" value="1"/>
</dbReference>
<sequence>MPWIRACAGGELEEGDAVVVPSEPPVALFHSDGEYHATADTCTHGQFSLADGFVEEAVVECALHSAKFCLRTGKALTLPATEPLRTFPVRVEDGEVYVEIDDAMIKEPVS</sequence>
<dbReference type="GO" id="GO:0046872">
    <property type="term" value="F:metal ion binding"/>
    <property type="evidence" value="ECO:0007669"/>
    <property type="project" value="UniProtKB-KW"/>
</dbReference>
<accession>A0A0J7ZJU6</accession>
<dbReference type="PANTHER" id="PTHR21496">
    <property type="entry name" value="FERREDOXIN-RELATED"/>
    <property type="match status" value="1"/>
</dbReference>
<dbReference type="PATRIC" id="fig|1938.3.peg.5920"/>
<reference evidence="6 7" key="1">
    <citation type="submission" date="2015-06" db="EMBL/GenBank/DDBJ databases">
        <authorList>
            <person name="Ju K.-S."/>
            <person name="Doroghazi J.R."/>
            <person name="Metcalf W.W."/>
        </authorList>
    </citation>
    <scope>NUCLEOTIDE SEQUENCE [LARGE SCALE GENOMIC DNA]</scope>
    <source>
        <strain evidence="6 7">NRRL 3414</strain>
    </source>
</reference>
<dbReference type="Proteomes" id="UP000037432">
    <property type="component" value="Unassembled WGS sequence"/>
</dbReference>
<dbReference type="GO" id="GO:0051537">
    <property type="term" value="F:2 iron, 2 sulfur cluster binding"/>
    <property type="evidence" value="ECO:0007669"/>
    <property type="project" value="UniProtKB-KW"/>
</dbReference>
<dbReference type="GO" id="GO:0004497">
    <property type="term" value="F:monooxygenase activity"/>
    <property type="evidence" value="ECO:0007669"/>
    <property type="project" value="UniProtKB-ARBA"/>
</dbReference>
<dbReference type="InterPro" id="IPR036922">
    <property type="entry name" value="Rieske_2Fe-2S_sf"/>
</dbReference>
<dbReference type="CDD" id="cd03528">
    <property type="entry name" value="Rieske_RO_ferredoxin"/>
    <property type="match status" value="1"/>
</dbReference>
<evidence type="ECO:0000256" key="3">
    <source>
        <dbReference type="ARBA" id="ARBA00023004"/>
    </source>
</evidence>
<keyword evidence="4" id="KW-0411">Iron-sulfur</keyword>
<gene>
    <name evidence="6" type="ORF">ACM01_07980</name>
</gene>
<organism evidence="6 7">
    <name type="scientific">Streptomyces viridochromogenes</name>
    <dbReference type="NCBI Taxonomy" id="1938"/>
    <lineage>
        <taxon>Bacteria</taxon>
        <taxon>Bacillati</taxon>
        <taxon>Actinomycetota</taxon>
        <taxon>Actinomycetes</taxon>
        <taxon>Kitasatosporales</taxon>
        <taxon>Streptomycetaceae</taxon>
        <taxon>Streptomyces</taxon>
    </lineage>
</organism>
<evidence type="ECO:0000256" key="1">
    <source>
        <dbReference type="ARBA" id="ARBA00022714"/>
    </source>
</evidence>
<dbReference type="RefSeq" id="WP_048580390.1">
    <property type="nucleotide sequence ID" value="NZ_LFNT01000006.1"/>
</dbReference>
<dbReference type="InterPro" id="IPR017941">
    <property type="entry name" value="Rieske_2Fe-2S"/>
</dbReference>
<dbReference type="GO" id="GO:0016705">
    <property type="term" value="F:oxidoreductase activity, acting on paired donors, with incorporation or reduction of molecular oxygen"/>
    <property type="evidence" value="ECO:0007669"/>
    <property type="project" value="UniProtKB-ARBA"/>
</dbReference>
<proteinExistence type="predicted"/>
<keyword evidence="3" id="KW-0408">Iron</keyword>
<keyword evidence="1" id="KW-0001">2Fe-2S</keyword>
<evidence type="ECO:0000313" key="7">
    <source>
        <dbReference type="Proteomes" id="UP000037432"/>
    </source>
</evidence>
<dbReference type="Pfam" id="PF00355">
    <property type="entry name" value="Rieske"/>
    <property type="match status" value="1"/>
</dbReference>
<comment type="caution">
    <text evidence="6">The sequence shown here is derived from an EMBL/GenBank/DDBJ whole genome shotgun (WGS) entry which is preliminary data.</text>
</comment>
<evidence type="ECO:0000256" key="2">
    <source>
        <dbReference type="ARBA" id="ARBA00022723"/>
    </source>
</evidence>
<evidence type="ECO:0000313" key="6">
    <source>
        <dbReference type="EMBL" id="KMS75702.1"/>
    </source>
</evidence>
<dbReference type="AlphaFoldDB" id="A0A0J7ZJU6"/>
<dbReference type="EMBL" id="LFNT01000006">
    <property type="protein sequence ID" value="KMS75702.1"/>
    <property type="molecule type" value="Genomic_DNA"/>
</dbReference>
<dbReference type="PANTHER" id="PTHR21496:SF23">
    <property type="entry name" value="3-PHENYLPROPIONATE_CINNAMIC ACID DIOXYGENASE FERREDOXIN SUBUNIT"/>
    <property type="match status" value="1"/>
</dbReference>
<keyword evidence="2" id="KW-0479">Metal-binding</keyword>
<dbReference type="PROSITE" id="PS51296">
    <property type="entry name" value="RIESKE"/>
    <property type="match status" value="1"/>
</dbReference>
<feature type="domain" description="Rieske" evidence="5">
    <location>
        <begin position="4"/>
        <end position="98"/>
    </location>
</feature>
<dbReference type="OrthoDB" id="147178at2"/>
<dbReference type="NCBIfam" id="NF007422">
    <property type="entry name" value="PRK09965.1"/>
    <property type="match status" value="1"/>
</dbReference>